<dbReference type="EMBL" id="CP003532">
    <property type="protein sequence ID" value="AFK07679.1"/>
    <property type="molecule type" value="Genomic_DNA"/>
</dbReference>
<gene>
    <name evidence="1" type="ORF">Theba_2038</name>
</gene>
<dbReference type="eggNOG" id="ENOG502Z7HP">
    <property type="taxonomic scope" value="Bacteria"/>
</dbReference>
<dbReference type="HOGENOM" id="CLU_053973_0_0_0"/>
<sequence>MNLYALFNSSLYHGTSSRKGFFEGWYFKFVDRKKEKSFAVIPGVSLNSSREDAHAFVQFLSGGKNESGNFNYPLGEFHSGKKHFSVEISKNHFSAGAVILEMCNENHRIAGNIRILEPYLWPRKFYSPGIMGPFSFVPFMECYHGVVSMDHKLEGEVRIDDELIDLSGGRGYIEKDWGRSFPKAWVWMQSNSFDLERTSFMLSIATIPWLGRSFTGCLCAFLFKEKLYKFATYRGAKIDRVEALDNEVFLQLRQAGFSLNVSAKKTSGARLISPVEGSMSGKIDESLTSEITVRLFRNDAVLFEGTGTNSGLEVVGELKLKEKSK</sequence>
<dbReference type="PANTHER" id="PTHR35309:SF4">
    <property type="entry name" value="TOCOPHEROL CYCLASE"/>
    <property type="match status" value="1"/>
</dbReference>
<dbReference type="PANTHER" id="PTHR35309">
    <property type="match status" value="1"/>
</dbReference>
<evidence type="ECO:0008006" key="3">
    <source>
        <dbReference type="Google" id="ProtNLM"/>
    </source>
</evidence>
<dbReference type="Pfam" id="PF14249">
    <property type="entry name" value="Tocopherol_cycl"/>
    <property type="match status" value="1"/>
</dbReference>
<proteinExistence type="predicted"/>
<accession>I2F6X6</accession>
<organism evidence="1 2">
    <name type="scientific">Mesotoga prima MesG1.Ag.4.2</name>
    <dbReference type="NCBI Taxonomy" id="660470"/>
    <lineage>
        <taxon>Bacteria</taxon>
        <taxon>Thermotogati</taxon>
        <taxon>Thermotogota</taxon>
        <taxon>Thermotogae</taxon>
        <taxon>Kosmotogales</taxon>
        <taxon>Kosmotogaceae</taxon>
        <taxon>Mesotoga</taxon>
    </lineage>
</organism>
<protein>
    <recommendedName>
        <fullName evidence="3">Tocopherol cyclase</fullName>
    </recommendedName>
</protein>
<keyword evidence="2" id="KW-1185">Reference proteome</keyword>
<dbReference type="GeneID" id="87107789"/>
<dbReference type="InterPro" id="IPR025893">
    <property type="entry name" value="Tocopherol_cyclase"/>
</dbReference>
<dbReference type="Proteomes" id="UP000002881">
    <property type="component" value="Chromosome"/>
</dbReference>
<name>I2F6X6_9BACT</name>
<dbReference type="STRING" id="660470.Theba_2038"/>
<dbReference type="AlphaFoldDB" id="I2F6X6"/>
<evidence type="ECO:0000313" key="2">
    <source>
        <dbReference type="Proteomes" id="UP000002881"/>
    </source>
</evidence>
<reference evidence="1 2" key="1">
    <citation type="journal article" date="2012" name="Genome Biol. Evol.">
        <title>Genome Sequence of the Mesophilic Thermotogales Bacterium Mesotoga prima MesG1.Ag.4.2 Reveals the Largest Thermotogales Genome To Date.</title>
        <authorList>
            <person name="Zhaxybayeva O."/>
            <person name="Swithers K.S."/>
            <person name="Foght J."/>
            <person name="Green A.G."/>
            <person name="Bruce D."/>
            <person name="Detter C."/>
            <person name="Han S."/>
            <person name="Teshima H."/>
            <person name="Han J."/>
            <person name="Woyke T."/>
            <person name="Pitluck S."/>
            <person name="Nolan M."/>
            <person name="Ivanova N."/>
            <person name="Pati A."/>
            <person name="Land M.L."/>
            <person name="Dlutek M."/>
            <person name="Doolittle W.F."/>
            <person name="Noll K.M."/>
            <person name="Nesbo C.L."/>
        </authorList>
    </citation>
    <scope>NUCLEOTIDE SEQUENCE [LARGE SCALE GENOMIC DNA]</scope>
    <source>
        <strain evidence="2">mesG1.Ag.4.2</strain>
    </source>
</reference>
<evidence type="ECO:0000313" key="1">
    <source>
        <dbReference type="EMBL" id="AFK07679.1"/>
    </source>
</evidence>
<dbReference type="KEGG" id="mpg:Theba_2038"/>
<dbReference type="RefSeq" id="WP_014731460.1">
    <property type="nucleotide sequence ID" value="NC_017934.1"/>
</dbReference>
<dbReference type="GO" id="GO:0009976">
    <property type="term" value="F:tocopherol cyclase activity"/>
    <property type="evidence" value="ECO:0007669"/>
    <property type="project" value="InterPro"/>
</dbReference>
<dbReference type="SUPFAM" id="SSF159245">
    <property type="entry name" value="AttH-like"/>
    <property type="match status" value="1"/>
</dbReference>